<evidence type="ECO:0000313" key="6">
    <source>
        <dbReference type="EMBL" id="MBK1840395.1"/>
    </source>
</evidence>
<feature type="domain" description="HTH crp-type" evidence="5">
    <location>
        <begin position="179"/>
        <end position="247"/>
    </location>
</feature>
<name>A0ABS1FAE9_9PROT</name>
<dbReference type="PANTHER" id="PTHR24567">
    <property type="entry name" value="CRP FAMILY TRANSCRIPTIONAL REGULATORY PROTEIN"/>
    <property type="match status" value="1"/>
</dbReference>
<evidence type="ECO:0000259" key="5">
    <source>
        <dbReference type="PROSITE" id="PS51063"/>
    </source>
</evidence>
<evidence type="ECO:0000256" key="1">
    <source>
        <dbReference type="ARBA" id="ARBA00023015"/>
    </source>
</evidence>
<dbReference type="SUPFAM" id="SSF51206">
    <property type="entry name" value="cAMP-binding domain-like"/>
    <property type="match status" value="1"/>
</dbReference>
<keyword evidence="2" id="KW-0238">DNA-binding</keyword>
<dbReference type="EMBL" id="JAENHM010000063">
    <property type="protein sequence ID" value="MBK1840395.1"/>
    <property type="molecule type" value="Genomic_DNA"/>
</dbReference>
<keyword evidence="3" id="KW-0804">Transcription</keyword>
<dbReference type="Proteomes" id="UP000652760">
    <property type="component" value="Unassembled WGS sequence"/>
</dbReference>
<sequence>MSCVLARLCTDPGGARGVEPARPPVRCRGRLCRRGIDLPAIRSLPLFESLEPAVICRLLGNAPAESHPRNSLLFQAGDQADAFFIVLSGRVKLFALTEGGRESIVETVEPVSSFAEAAIFAGVYPIAAEVVERAELLRVGARGFLAGLRANPAVACRMLGSLLRWERRLAGEMRRLRSRSPMERVAELLVSLTPQASGETVIVLPMKKLVIASRLGMEPESLSRVLGRLREFGVHTQGRTVRVEDVARLHALCAPPPGA</sequence>
<dbReference type="SMART" id="SM00100">
    <property type="entry name" value="cNMP"/>
    <property type="match status" value="1"/>
</dbReference>
<dbReference type="PANTHER" id="PTHR24567:SF74">
    <property type="entry name" value="HTH-TYPE TRANSCRIPTIONAL REGULATOR ARCR"/>
    <property type="match status" value="1"/>
</dbReference>
<protein>
    <submittedName>
        <fullName evidence="6">Cyclic nucleotide-binding domain-containing protein</fullName>
    </submittedName>
</protein>
<dbReference type="InterPro" id="IPR036388">
    <property type="entry name" value="WH-like_DNA-bd_sf"/>
</dbReference>
<proteinExistence type="predicted"/>
<dbReference type="InterPro" id="IPR000595">
    <property type="entry name" value="cNMP-bd_dom"/>
</dbReference>
<gene>
    <name evidence="6" type="ORF">JHL17_23610</name>
</gene>
<dbReference type="SMART" id="SM00419">
    <property type="entry name" value="HTH_CRP"/>
    <property type="match status" value="1"/>
</dbReference>
<dbReference type="RefSeq" id="WP_200196937.1">
    <property type="nucleotide sequence ID" value="NZ_JAENHM010000063.1"/>
</dbReference>
<dbReference type="Pfam" id="PF00027">
    <property type="entry name" value="cNMP_binding"/>
    <property type="match status" value="1"/>
</dbReference>
<dbReference type="Gene3D" id="1.10.10.10">
    <property type="entry name" value="Winged helix-like DNA-binding domain superfamily/Winged helix DNA-binding domain"/>
    <property type="match status" value="1"/>
</dbReference>
<dbReference type="SUPFAM" id="SSF46785">
    <property type="entry name" value="Winged helix' DNA-binding domain"/>
    <property type="match status" value="1"/>
</dbReference>
<dbReference type="InterPro" id="IPR014710">
    <property type="entry name" value="RmlC-like_jellyroll"/>
</dbReference>
<dbReference type="InterPro" id="IPR012318">
    <property type="entry name" value="HTH_CRP"/>
</dbReference>
<dbReference type="Pfam" id="PF13545">
    <property type="entry name" value="HTH_Crp_2"/>
    <property type="match status" value="1"/>
</dbReference>
<accession>A0ABS1FAE9</accession>
<feature type="domain" description="Cyclic nucleotide-binding" evidence="4">
    <location>
        <begin position="46"/>
        <end position="135"/>
    </location>
</feature>
<evidence type="ECO:0000256" key="3">
    <source>
        <dbReference type="ARBA" id="ARBA00023163"/>
    </source>
</evidence>
<dbReference type="Gene3D" id="2.60.120.10">
    <property type="entry name" value="Jelly Rolls"/>
    <property type="match status" value="1"/>
</dbReference>
<dbReference type="InterPro" id="IPR050397">
    <property type="entry name" value="Env_Response_Regulators"/>
</dbReference>
<comment type="caution">
    <text evidence="6">The sequence shown here is derived from an EMBL/GenBank/DDBJ whole genome shotgun (WGS) entry which is preliminary data.</text>
</comment>
<dbReference type="PROSITE" id="PS50042">
    <property type="entry name" value="CNMP_BINDING_3"/>
    <property type="match status" value="1"/>
</dbReference>
<dbReference type="PROSITE" id="PS51063">
    <property type="entry name" value="HTH_CRP_2"/>
    <property type="match status" value="1"/>
</dbReference>
<keyword evidence="7" id="KW-1185">Reference proteome</keyword>
<dbReference type="InterPro" id="IPR036390">
    <property type="entry name" value="WH_DNA-bd_sf"/>
</dbReference>
<evidence type="ECO:0000259" key="4">
    <source>
        <dbReference type="PROSITE" id="PS50042"/>
    </source>
</evidence>
<evidence type="ECO:0000313" key="7">
    <source>
        <dbReference type="Proteomes" id="UP000652760"/>
    </source>
</evidence>
<dbReference type="CDD" id="cd00038">
    <property type="entry name" value="CAP_ED"/>
    <property type="match status" value="1"/>
</dbReference>
<dbReference type="InterPro" id="IPR018490">
    <property type="entry name" value="cNMP-bd_dom_sf"/>
</dbReference>
<organism evidence="6 7">
    <name type="scientific">Azospirillum endophyticum</name>
    <dbReference type="NCBI Taxonomy" id="2800326"/>
    <lineage>
        <taxon>Bacteria</taxon>
        <taxon>Pseudomonadati</taxon>
        <taxon>Pseudomonadota</taxon>
        <taxon>Alphaproteobacteria</taxon>
        <taxon>Rhodospirillales</taxon>
        <taxon>Azospirillaceae</taxon>
        <taxon>Azospirillum</taxon>
    </lineage>
</organism>
<reference evidence="7" key="1">
    <citation type="submission" date="2021-01" db="EMBL/GenBank/DDBJ databases">
        <title>Genome public.</title>
        <authorList>
            <person name="Liu C."/>
            <person name="Sun Q."/>
        </authorList>
    </citation>
    <scope>NUCLEOTIDE SEQUENCE [LARGE SCALE GENOMIC DNA]</scope>
    <source>
        <strain evidence="7">YIM B02556</strain>
    </source>
</reference>
<keyword evidence="1" id="KW-0805">Transcription regulation</keyword>
<evidence type="ECO:0000256" key="2">
    <source>
        <dbReference type="ARBA" id="ARBA00023125"/>
    </source>
</evidence>